<sequence>MGIRRDCSLPTSEEWMEYDPYMYLFHHLQTALAAQHRLQRFVLTLARPTGLGTITTQPRTKNHLALQDDGTRSGMDLFSSF</sequence>
<evidence type="ECO:0000313" key="3">
    <source>
        <dbReference type="Proteomes" id="UP000325313"/>
    </source>
</evidence>
<protein>
    <submittedName>
        <fullName evidence="2">Uncharacterized protein</fullName>
    </submittedName>
</protein>
<evidence type="ECO:0000313" key="2">
    <source>
        <dbReference type="EMBL" id="KAA1126887.1"/>
    </source>
</evidence>
<name>A0A5B0RMM5_PUCGR</name>
<proteinExistence type="predicted"/>
<dbReference type="AlphaFoldDB" id="A0A5B0RMM5"/>
<accession>A0A5B0RMM5</accession>
<dbReference type="EMBL" id="VDEP01000170">
    <property type="protein sequence ID" value="KAA1126887.1"/>
    <property type="molecule type" value="Genomic_DNA"/>
</dbReference>
<reference evidence="2 3" key="1">
    <citation type="submission" date="2019-05" db="EMBL/GenBank/DDBJ databases">
        <title>Emergence of the Ug99 lineage of the wheat stem rust pathogen through somatic hybridization.</title>
        <authorList>
            <person name="Li F."/>
            <person name="Upadhyaya N.M."/>
            <person name="Sperschneider J."/>
            <person name="Matny O."/>
            <person name="Nguyen-Phuc H."/>
            <person name="Mago R."/>
            <person name="Raley C."/>
            <person name="Miller M.E."/>
            <person name="Silverstein K.A.T."/>
            <person name="Henningsen E."/>
            <person name="Hirsch C.D."/>
            <person name="Visser B."/>
            <person name="Pretorius Z.A."/>
            <person name="Steffenson B.J."/>
            <person name="Schwessinger B."/>
            <person name="Dodds P.N."/>
            <person name="Figueroa M."/>
        </authorList>
    </citation>
    <scope>NUCLEOTIDE SEQUENCE [LARGE SCALE GENOMIC DNA]</scope>
    <source>
        <strain evidence="2 3">Ug99</strain>
    </source>
</reference>
<evidence type="ECO:0000313" key="1">
    <source>
        <dbReference type="EMBL" id="KAA1122148.1"/>
    </source>
</evidence>
<dbReference type="EMBL" id="VDEP01000236">
    <property type="protein sequence ID" value="KAA1122148.1"/>
    <property type="molecule type" value="Genomic_DNA"/>
</dbReference>
<organism evidence="2 3">
    <name type="scientific">Puccinia graminis f. sp. tritici</name>
    <dbReference type="NCBI Taxonomy" id="56615"/>
    <lineage>
        <taxon>Eukaryota</taxon>
        <taxon>Fungi</taxon>
        <taxon>Dikarya</taxon>
        <taxon>Basidiomycota</taxon>
        <taxon>Pucciniomycotina</taxon>
        <taxon>Pucciniomycetes</taxon>
        <taxon>Pucciniales</taxon>
        <taxon>Pucciniaceae</taxon>
        <taxon>Puccinia</taxon>
    </lineage>
</organism>
<gene>
    <name evidence="1" type="ORF">PGTUg99_030146</name>
    <name evidence="2" type="ORF">PGTUg99_030246</name>
</gene>
<dbReference type="Proteomes" id="UP000325313">
    <property type="component" value="Unassembled WGS sequence"/>
</dbReference>
<comment type="caution">
    <text evidence="2">The sequence shown here is derived from an EMBL/GenBank/DDBJ whole genome shotgun (WGS) entry which is preliminary data.</text>
</comment>